<feature type="transmembrane region" description="Helical" evidence="1">
    <location>
        <begin position="152"/>
        <end position="174"/>
    </location>
</feature>
<name>A0A1I5AH50_9MICO</name>
<dbReference type="STRING" id="995034.SAMN05216219_1460"/>
<evidence type="ECO:0000313" key="4">
    <source>
        <dbReference type="Proteomes" id="UP000198867"/>
    </source>
</evidence>
<dbReference type="EMBL" id="FOVM01000003">
    <property type="protein sequence ID" value="SFN61765.1"/>
    <property type="molecule type" value="Genomic_DNA"/>
</dbReference>
<organism evidence="3 4">
    <name type="scientific">Mycetocola miduiensis</name>
    <dbReference type="NCBI Taxonomy" id="995034"/>
    <lineage>
        <taxon>Bacteria</taxon>
        <taxon>Bacillati</taxon>
        <taxon>Actinomycetota</taxon>
        <taxon>Actinomycetes</taxon>
        <taxon>Micrococcales</taxon>
        <taxon>Microbacteriaceae</taxon>
        <taxon>Mycetocola</taxon>
    </lineage>
</organism>
<proteinExistence type="predicted"/>
<keyword evidence="1" id="KW-0812">Transmembrane</keyword>
<sequence>MISVTARPANLTVVAALALLGAGAVLGAIELGVLDSSGHIAAGFMPFVAGGAMLVLALIDLVHQARHVPGARAVDDLLFEQLIDGRPDTTDQLQVVSDIDIFGRDQRARNRQLAKIIVALVLCVALIPLLGLLASLGLLMAFAAIAVEHRSVVLSLVITAVTLAALYLIFAVLLSIPLPGGILGGLLS</sequence>
<dbReference type="AlphaFoldDB" id="A0A1I5AH50"/>
<evidence type="ECO:0000313" key="3">
    <source>
        <dbReference type="EMBL" id="SFN61765.1"/>
    </source>
</evidence>
<accession>A0A1I5AH50</accession>
<protein>
    <submittedName>
        <fullName evidence="3">Tripartite tricarboxylate transporter TctB family protein</fullName>
    </submittedName>
</protein>
<dbReference type="Pfam" id="PF07331">
    <property type="entry name" value="TctB"/>
    <property type="match status" value="1"/>
</dbReference>
<dbReference type="InterPro" id="IPR009936">
    <property type="entry name" value="DUF1468"/>
</dbReference>
<reference evidence="4" key="1">
    <citation type="submission" date="2016-10" db="EMBL/GenBank/DDBJ databases">
        <authorList>
            <person name="Varghese N."/>
            <person name="Submissions S."/>
        </authorList>
    </citation>
    <scope>NUCLEOTIDE SEQUENCE [LARGE SCALE GENOMIC DNA]</scope>
    <source>
        <strain evidence="4">CGMCC 1.11101</strain>
    </source>
</reference>
<evidence type="ECO:0000259" key="2">
    <source>
        <dbReference type="Pfam" id="PF07331"/>
    </source>
</evidence>
<dbReference type="Proteomes" id="UP000198867">
    <property type="component" value="Unassembled WGS sequence"/>
</dbReference>
<keyword evidence="4" id="KW-1185">Reference proteome</keyword>
<evidence type="ECO:0000256" key="1">
    <source>
        <dbReference type="SAM" id="Phobius"/>
    </source>
</evidence>
<keyword evidence="1" id="KW-1133">Transmembrane helix</keyword>
<feature type="transmembrane region" description="Helical" evidence="1">
    <location>
        <begin position="116"/>
        <end position="146"/>
    </location>
</feature>
<gene>
    <name evidence="3" type="ORF">SAMN05216219_1460</name>
</gene>
<keyword evidence="1" id="KW-0472">Membrane</keyword>
<feature type="transmembrane region" description="Helical" evidence="1">
    <location>
        <begin position="43"/>
        <end position="62"/>
    </location>
</feature>
<feature type="domain" description="DUF1468" evidence="2">
    <location>
        <begin position="14"/>
        <end position="179"/>
    </location>
</feature>